<protein>
    <submittedName>
        <fullName evidence="1">Uncharacterized protein</fullName>
    </submittedName>
</protein>
<dbReference type="Proteomes" id="UP000324222">
    <property type="component" value="Unassembled WGS sequence"/>
</dbReference>
<evidence type="ECO:0000313" key="1">
    <source>
        <dbReference type="EMBL" id="MPC20382.1"/>
    </source>
</evidence>
<gene>
    <name evidence="1" type="ORF">E2C01_013323</name>
</gene>
<reference evidence="1 2" key="1">
    <citation type="submission" date="2019-05" db="EMBL/GenBank/DDBJ databases">
        <title>Another draft genome of Portunus trituberculatus and its Hox gene families provides insights of decapod evolution.</title>
        <authorList>
            <person name="Jeong J.-H."/>
            <person name="Song I."/>
            <person name="Kim S."/>
            <person name="Choi T."/>
            <person name="Kim D."/>
            <person name="Ryu S."/>
            <person name="Kim W."/>
        </authorList>
    </citation>
    <scope>NUCLEOTIDE SEQUENCE [LARGE SCALE GENOMIC DNA]</scope>
    <source>
        <tissue evidence="1">Muscle</tissue>
    </source>
</reference>
<evidence type="ECO:0000313" key="2">
    <source>
        <dbReference type="Proteomes" id="UP000324222"/>
    </source>
</evidence>
<dbReference type="EMBL" id="VSRR010000866">
    <property type="protein sequence ID" value="MPC20382.1"/>
    <property type="molecule type" value="Genomic_DNA"/>
</dbReference>
<accession>A0A5B7DFW3</accession>
<name>A0A5B7DFW3_PORTR</name>
<sequence>MMKMLHNSGISFDDNDADPDYVFYQQTEEEDEEFETEYSVLMKASSTLAAVLAEVSMNTNPCSRANASPSSRFTSRRESRSLWMKVQSKMLEEVCT</sequence>
<keyword evidence="2" id="KW-1185">Reference proteome</keyword>
<comment type="caution">
    <text evidence="1">The sequence shown here is derived from an EMBL/GenBank/DDBJ whole genome shotgun (WGS) entry which is preliminary data.</text>
</comment>
<dbReference type="AlphaFoldDB" id="A0A5B7DFW3"/>
<proteinExistence type="predicted"/>
<organism evidence="1 2">
    <name type="scientific">Portunus trituberculatus</name>
    <name type="common">Swimming crab</name>
    <name type="synonym">Neptunus trituberculatus</name>
    <dbReference type="NCBI Taxonomy" id="210409"/>
    <lineage>
        <taxon>Eukaryota</taxon>
        <taxon>Metazoa</taxon>
        <taxon>Ecdysozoa</taxon>
        <taxon>Arthropoda</taxon>
        <taxon>Crustacea</taxon>
        <taxon>Multicrustacea</taxon>
        <taxon>Malacostraca</taxon>
        <taxon>Eumalacostraca</taxon>
        <taxon>Eucarida</taxon>
        <taxon>Decapoda</taxon>
        <taxon>Pleocyemata</taxon>
        <taxon>Brachyura</taxon>
        <taxon>Eubrachyura</taxon>
        <taxon>Portunoidea</taxon>
        <taxon>Portunidae</taxon>
        <taxon>Portuninae</taxon>
        <taxon>Portunus</taxon>
    </lineage>
</organism>